<dbReference type="Gene3D" id="2.40.50.100">
    <property type="match status" value="1"/>
</dbReference>
<dbReference type="EMBL" id="JAUSUG010000001">
    <property type="protein sequence ID" value="MDQ0252932.1"/>
    <property type="molecule type" value="Genomic_DNA"/>
</dbReference>
<evidence type="ECO:0000256" key="3">
    <source>
        <dbReference type="ARBA" id="ARBA00022840"/>
    </source>
</evidence>
<dbReference type="RefSeq" id="WP_307320921.1">
    <property type="nucleotide sequence ID" value="NZ_JAUSUG010000001.1"/>
</dbReference>
<dbReference type="Gene3D" id="2.40.50.140">
    <property type="entry name" value="Nucleic acid-binding proteins"/>
    <property type="match status" value="1"/>
</dbReference>
<keyword evidence="3 5" id="KW-0067">ATP-binding</keyword>
<evidence type="ECO:0000259" key="4">
    <source>
        <dbReference type="PROSITE" id="PS50893"/>
    </source>
</evidence>
<dbReference type="InterPro" id="IPR027417">
    <property type="entry name" value="P-loop_NTPase"/>
</dbReference>
<feature type="domain" description="ABC transporter" evidence="4">
    <location>
        <begin position="6"/>
        <end position="241"/>
    </location>
</feature>
<organism evidence="5 6">
    <name type="scientific">Evansella vedderi</name>
    <dbReference type="NCBI Taxonomy" id="38282"/>
    <lineage>
        <taxon>Bacteria</taxon>
        <taxon>Bacillati</taxon>
        <taxon>Bacillota</taxon>
        <taxon>Bacilli</taxon>
        <taxon>Bacillales</taxon>
        <taxon>Bacillaceae</taxon>
        <taxon>Evansella</taxon>
    </lineage>
</organism>
<dbReference type="InterPro" id="IPR008995">
    <property type="entry name" value="Mo/tungstate-bd_C_term_dom"/>
</dbReference>
<dbReference type="Pfam" id="PF00005">
    <property type="entry name" value="ABC_tran"/>
    <property type="match status" value="1"/>
</dbReference>
<keyword evidence="6" id="KW-1185">Reference proteome</keyword>
<dbReference type="PROSITE" id="PS00211">
    <property type="entry name" value="ABC_TRANSPORTER_1"/>
    <property type="match status" value="1"/>
</dbReference>
<dbReference type="InterPro" id="IPR017871">
    <property type="entry name" value="ABC_transporter-like_CS"/>
</dbReference>
<dbReference type="SUPFAM" id="SSF52540">
    <property type="entry name" value="P-loop containing nucleoside triphosphate hydrolases"/>
    <property type="match status" value="1"/>
</dbReference>
<sequence>MTTKSVTLKNVTKTFHDDNNNLVHAVSDVNLTIEQGEFATLLGPSGCGKTTTLRMVAGFEEVTQGDIYFGSENVNKISPNKRDCTMVFQSYALFPHLSVFDNVAYGLKIKKLPKDVIEEKVDKIFSIMNLTDHKTRMPSQLSGGQQQRVALARALVMEPGVLLFDEPLSNLDAKLRLLMRDEIRRLQKRLGITAIYVTHDQSEAMSMSDKVIVMNNGKIEQVGSPQEIYQRPTSRFVADFIGTANFIQGKVLGRKENELEIQTADTILRAAAYGDFFEGQSVLIVVRPEAVRLKDEGEGSLKGKVTKSVFMGQTQEYEVDYNGVPLQVTVHNPMGEKIYEVDETVSLHFPKESLHIIKG</sequence>
<dbReference type="PANTHER" id="PTHR42781">
    <property type="entry name" value="SPERMIDINE/PUTRESCINE IMPORT ATP-BINDING PROTEIN POTA"/>
    <property type="match status" value="1"/>
</dbReference>
<evidence type="ECO:0000256" key="1">
    <source>
        <dbReference type="ARBA" id="ARBA00022448"/>
    </source>
</evidence>
<dbReference type="InterPro" id="IPR003439">
    <property type="entry name" value="ABC_transporter-like_ATP-bd"/>
</dbReference>
<evidence type="ECO:0000256" key="2">
    <source>
        <dbReference type="ARBA" id="ARBA00022741"/>
    </source>
</evidence>
<dbReference type="SMART" id="SM00382">
    <property type="entry name" value="AAA"/>
    <property type="match status" value="1"/>
</dbReference>
<keyword evidence="1" id="KW-0813">Transport</keyword>
<dbReference type="Pfam" id="PF08402">
    <property type="entry name" value="TOBE_2"/>
    <property type="match status" value="1"/>
</dbReference>
<name>A0ABT9ZNW1_9BACI</name>
<reference evidence="5 6" key="1">
    <citation type="submission" date="2023-07" db="EMBL/GenBank/DDBJ databases">
        <title>Genomic Encyclopedia of Type Strains, Phase IV (KMG-IV): sequencing the most valuable type-strain genomes for metagenomic binning, comparative biology and taxonomic classification.</title>
        <authorList>
            <person name="Goeker M."/>
        </authorList>
    </citation>
    <scope>NUCLEOTIDE SEQUENCE [LARGE SCALE GENOMIC DNA]</scope>
    <source>
        <strain evidence="5 6">DSM 9768</strain>
    </source>
</reference>
<accession>A0ABT9ZNW1</accession>
<dbReference type="Gene3D" id="3.40.50.300">
    <property type="entry name" value="P-loop containing nucleotide triphosphate hydrolases"/>
    <property type="match status" value="1"/>
</dbReference>
<dbReference type="SUPFAM" id="SSF50331">
    <property type="entry name" value="MOP-like"/>
    <property type="match status" value="1"/>
</dbReference>
<dbReference type="InterPro" id="IPR050093">
    <property type="entry name" value="ABC_SmlMolc_Importer"/>
</dbReference>
<evidence type="ECO:0000313" key="6">
    <source>
        <dbReference type="Proteomes" id="UP001230005"/>
    </source>
</evidence>
<evidence type="ECO:0000313" key="5">
    <source>
        <dbReference type="EMBL" id="MDQ0252932.1"/>
    </source>
</evidence>
<dbReference type="PROSITE" id="PS50893">
    <property type="entry name" value="ABC_TRANSPORTER_2"/>
    <property type="match status" value="1"/>
</dbReference>
<comment type="caution">
    <text evidence="5">The sequence shown here is derived from an EMBL/GenBank/DDBJ whole genome shotgun (WGS) entry which is preliminary data.</text>
</comment>
<dbReference type="PANTHER" id="PTHR42781:SF4">
    <property type="entry name" value="SPERMIDINE_PUTRESCINE IMPORT ATP-BINDING PROTEIN POTA"/>
    <property type="match status" value="1"/>
</dbReference>
<protein>
    <submittedName>
        <fullName evidence="5">Iron(III) transport system ATP-binding protein</fullName>
    </submittedName>
</protein>
<dbReference type="InterPro" id="IPR013611">
    <property type="entry name" value="Transp-assoc_OB_typ2"/>
</dbReference>
<dbReference type="GO" id="GO:0005524">
    <property type="term" value="F:ATP binding"/>
    <property type="evidence" value="ECO:0007669"/>
    <property type="project" value="UniProtKB-KW"/>
</dbReference>
<dbReference type="InterPro" id="IPR003593">
    <property type="entry name" value="AAA+_ATPase"/>
</dbReference>
<dbReference type="Proteomes" id="UP001230005">
    <property type="component" value="Unassembled WGS sequence"/>
</dbReference>
<gene>
    <name evidence="5" type="ORF">J2S74_000304</name>
</gene>
<keyword evidence="2" id="KW-0547">Nucleotide-binding</keyword>
<proteinExistence type="predicted"/>
<dbReference type="InterPro" id="IPR012340">
    <property type="entry name" value="NA-bd_OB-fold"/>
</dbReference>